<accession>A0ABR1HD22</accession>
<feature type="signal peptide" evidence="3">
    <location>
        <begin position="1"/>
        <end position="30"/>
    </location>
</feature>
<evidence type="ECO:0000259" key="4">
    <source>
        <dbReference type="PROSITE" id="PS51910"/>
    </source>
</evidence>
<dbReference type="PROSITE" id="PS51910">
    <property type="entry name" value="GH18_2"/>
    <property type="match status" value="1"/>
</dbReference>
<dbReference type="InterPro" id="IPR011583">
    <property type="entry name" value="Chitinase_II/V-like_cat"/>
</dbReference>
<feature type="domain" description="GH18" evidence="4">
    <location>
        <begin position="98"/>
        <end position="397"/>
    </location>
</feature>
<dbReference type="PANTHER" id="PTHR11177">
    <property type="entry name" value="CHITINASE"/>
    <property type="match status" value="1"/>
</dbReference>
<evidence type="ECO:0000313" key="5">
    <source>
        <dbReference type="EMBL" id="KAK7419050.1"/>
    </source>
</evidence>
<dbReference type="Proteomes" id="UP001498476">
    <property type="component" value="Unassembled WGS sequence"/>
</dbReference>
<dbReference type="EMBL" id="JAZAVJ010000041">
    <property type="protein sequence ID" value="KAK7419050.1"/>
    <property type="molecule type" value="Genomic_DNA"/>
</dbReference>
<dbReference type="InterPro" id="IPR050314">
    <property type="entry name" value="Glycosyl_Hydrlase_18"/>
</dbReference>
<organism evidence="5 6">
    <name type="scientific">Neonectria punicea</name>
    <dbReference type="NCBI Taxonomy" id="979145"/>
    <lineage>
        <taxon>Eukaryota</taxon>
        <taxon>Fungi</taxon>
        <taxon>Dikarya</taxon>
        <taxon>Ascomycota</taxon>
        <taxon>Pezizomycotina</taxon>
        <taxon>Sordariomycetes</taxon>
        <taxon>Hypocreomycetidae</taxon>
        <taxon>Hypocreales</taxon>
        <taxon>Nectriaceae</taxon>
        <taxon>Neonectria</taxon>
    </lineage>
</organism>
<dbReference type="InterPro" id="IPR001223">
    <property type="entry name" value="Glyco_hydro18_cat"/>
</dbReference>
<dbReference type="EC" id="3.2.1.14" evidence="2"/>
<feature type="chain" id="PRO_5045515427" description="chitinase" evidence="3">
    <location>
        <begin position="31"/>
        <end position="397"/>
    </location>
</feature>
<dbReference type="PANTHER" id="PTHR11177:SF397">
    <property type="entry name" value="CHITINASE"/>
    <property type="match status" value="1"/>
</dbReference>
<comment type="caution">
    <text evidence="5">The sequence shown here is derived from an EMBL/GenBank/DDBJ whole genome shotgun (WGS) entry which is preliminary data.</text>
</comment>
<dbReference type="Gene3D" id="3.20.20.80">
    <property type="entry name" value="Glycosidases"/>
    <property type="match status" value="2"/>
</dbReference>
<evidence type="ECO:0000256" key="3">
    <source>
        <dbReference type="SAM" id="SignalP"/>
    </source>
</evidence>
<dbReference type="Pfam" id="PF00704">
    <property type="entry name" value="Glyco_hydro_18"/>
    <property type="match status" value="1"/>
</dbReference>
<keyword evidence="3" id="KW-0732">Signal</keyword>
<dbReference type="SUPFAM" id="SSF54556">
    <property type="entry name" value="Chitinase insertion domain"/>
    <property type="match status" value="1"/>
</dbReference>
<proteinExistence type="inferred from homology"/>
<protein>
    <recommendedName>
        <fullName evidence="2">chitinase</fullName>
        <ecNumber evidence="2">3.2.1.14</ecNumber>
    </recommendedName>
</protein>
<evidence type="ECO:0000313" key="6">
    <source>
        <dbReference type="Proteomes" id="UP001498476"/>
    </source>
</evidence>
<dbReference type="InterPro" id="IPR029070">
    <property type="entry name" value="Chitinase_insertion_sf"/>
</dbReference>
<dbReference type="SUPFAM" id="SSF51445">
    <property type="entry name" value="(Trans)glycosidases"/>
    <property type="match status" value="1"/>
</dbReference>
<sequence length="397" mass="44242">MTNFPGHRRLSLLNLLAFCSFLLHSSLVLGYAHSHAKHDCLHHLHGQSLRAATLATTTATSTGQDDFTCGPDKPCSNDGCQSNCDSPKPNAAASDPQKVVIGYWETWNMDKPCGTMGPGEIPVELLTHLFVSFGYINADFQIVITLGGWTFSDPGSWQDKFPSLASTKENRATFINNLLGFLSEYGYDGVNWEYPGADDRGGADGDEAATTSYIVTFTAPSSYWYLRHFDLKAMETYVDWINLMSYDLHGVWHSDNPIENQVLSHTNLTEIDYALDLFWRVGVEPSGIVLDLGFYSRSFELESASCWKPGRAFKGPEIMEILDETGGTPYFDQTAASRYMVYDGHSWISFDDAESFQMKIDYASKMGLHGLMIWAIDLDTPNLEALRSISLLSAIYK</sequence>
<name>A0ABR1HD22_9HYPO</name>
<gene>
    <name evidence="5" type="ORF">QQX98_003552</name>
</gene>
<reference evidence="5 6" key="1">
    <citation type="journal article" date="2025" name="Microbiol. Resour. Announc.">
        <title>Draft genome sequences for Neonectria magnoliae and Neonectria punicea, canker pathogens of Liriodendron tulipifera and Acer saccharum in West Virginia.</title>
        <authorList>
            <person name="Petronek H.M."/>
            <person name="Kasson M.T."/>
            <person name="Metheny A.M."/>
            <person name="Stauder C.M."/>
            <person name="Lovett B."/>
            <person name="Lynch S.C."/>
            <person name="Garnas J.R."/>
            <person name="Kasson L.R."/>
            <person name="Stajich J.E."/>
        </authorList>
    </citation>
    <scope>NUCLEOTIDE SEQUENCE [LARGE SCALE GENOMIC DNA]</scope>
    <source>
        <strain evidence="5 6">NRRL 64653</strain>
    </source>
</reference>
<dbReference type="InterPro" id="IPR017853">
    <property type="entry name" value="GH"/>
</dbReference>
<dbReference type="SMART" id="SM00636">
    <property type="entry name" value="Glyco_18"/>
    <property type="match status" value="1"/>
</dbReference>
<evidence type="ECO:0000256" key="2">
    <source>
        <dbReference type="ARBA" id="ARBA00012729"/>
    </source>
</evidence>
<comment type="similarity">
    <text evidence="1">Belongs to the glycosyl hydrolase 18 family. Chitinase class V subfamily.</text>
</comment>
<keyword evidence="6" id="KW-1185">Reference proteome</keyword>
<evidence type="ECO:0000256" key="1">
    <source>
        <dbReference type="ARBA" id="ARBA00008682"/>
    </source>
</evidence>